<organism evidence="9 10">
    <name type="scientific">Xenoophorus captivus</name>
    <dbReference type="NCBI Taxonomy" id="1517983"/>
    <lineage>
        <taxon>Eukaryota</taxon>
        <taxon>Metazoa</taxon>
        <taxon>Chordata</taxon>
        <taxon>Craniata</taxon>
        <taxon>Vertebrata</taxon>
        <taxon>Euteleostomi</taxon>
        <taxon>Actinopterygii</taxon>
        <taxon>Neopterygii</taxon>
        <taxon>Teleostei</taxon>
        <taxon>Neoteleostei</taxon>
        <taxon>Acanthomorphata</taxon>
        <taxon>Ovalentaria</taxon>
        <taxon>Atherinomorphae</taxon>
        <taxon>Cyprinodontiformes</taxon>
        <taxon>Goodeidae</taxon>
        <taxon>Xenoophorus</taxon>
    </lineage>
</organism>
<evidence type="ECO:0000256" key="1">
    <source>
        <dbReference type="ARBA" id="ARBA00004180"/>
    </source>
</evidence>
<dbReference type="EMBL" id="JAHRIN010016856">
    <property type="protein sequence ID" value="MEQ2196375.1"/>
    <property type="molecule type" value="Genomic_DNA"/>
</dbReference>
<dbReference type="InterPro" id="IPR012331">
    <property type="entry name" value="Clathrin_H-chain_linker"/>
</dbReference>
<dbReference type="Pfam" id="PF01394">
    <property type="entry name" value="Clathrin_propel"/>
    <property type="match status" value="3"/>
</dbReference>
<feature type="domain" description="Clathrin heavy chain linker core motif" evidence="8">
    <location>
        <begin position="252"/>
        <end position="275"/>
    </location>
</feature>
<keyword evidence="2" id="KW-0677">Repeat</keyword>
<dbReference type="PANTHER" id="PTHR10292:SF7">
    <property type="entry name" value="CLATHRIN HEAVY CHAIN 1"/>
    <property type="match status" value="1"/>
</dbReference>
<proteinExistence type="predicted"/>
<evidence type="ECO:0000313" key="10">
    <source>
        <dbReference type="Proteomes" id="UP001434883"/>
    </source>
</evidence>
<dbReference type="InterPro" id="IPR016025">
    <property type="entry name" value="Clathrin_H-chain_N"/>
</dbReference>
<keyword evidence="4" id="KW-0968">Cytoplasmic vesicle</keyword>
<dbReference type="InterPro" id="IPR022365">
    <property type="entry name" value="Clathrin_H-chain_propeller_rpt"/>
</dbReference>
<dbReference type="InterPro" id="IPR015348">
    <property type="entry name" value="Clathrin_H-chain_linker_core"/>
</dbReference>
<evidence type="ECO:0000256" key="7">
    <source>
        <dbReference type="SAM" id="Phobius"/>
    </source>
</evidence>
<evidence type="ECO:0000256" key="5">
    <source>
        <dbReference type="PROSITE-ProRule" id="PRU01006"/>
    </source>
</evidence>
<gene>
    <name evidence="9" type="ORF">XENOCAPTIV_022683</name>
</gene>
<keyword evidence="7" id="KW-1133">Transmembrane helix</keyword>
<evidence type="ECO:0000259" key="8">
    <source>
        <dbReference type="Pfam" id="PF09268"/>
    </source>
</evidence>
<evidence type="ECO:0000256" key="2">
    <source>
        <dbReference type="ARBA" id="ARBA00022737"/>
    </source>
</evidence>
<dbReference type="InterPro" id="IPR016024">
    <property type="entry name" value="ARM-type_fold"/>
</dbReference>
<dbReference type="InterPro" id="IPR055358">
    <property type="entry name" value="CHCR"/>
</dbReference>
<dbReference type="PANTHER" id="PTHR10292">
    <property type="entry name" value="CLATHRIN HEAVY CHAIN RELATED"/>
    <property type="match status" value="1"/>
</dbReference>
<evidence type="ECO:0000313" key="9">
    <source>
        <dbReference type="EMBL" id="MEQ2196375.1"/>
    </source>
</evidence>
<dbReference type="Pfam" id="PF13838">
    <property type="entry name" value="Clathrin_H_link"/>
    <property type="match status" value="1"/>
</dbReference>
<dbReference type="Gene3D" id="1.25.40.30">
    <property type="match status" value="1"/>
</dbReference>
<reference evidence="9 10" key="1">
    <citation type="submission" date="2021-06" db="EMBL/GenBank/DDBJ databases">
        <authorList>
            <person name="Palmer J.M."/>
        </authorList>
    </citation>
    <scope>NUCLEOTIDE SEQUENCE [LARGE SCALE GENOMIC DNA]</scope>
    <source>
        <strain evidence="9 10">XC_2019</strain>
        <tissue evidence="9">Muscle</tissue>
    </source>
</reference>
<dbReference type="SUPFAM" id="SSF48371">
    <property type="entry name" value="ARM repeat"/>
    <property type="match status" value="2"/>
</dbReference>
<evidence type="ECO:0000256" key="6">
    <source>
        <dbReference type="SAM" id="MobiDB-lite"/>
    </source>
</evidence>
<dbReference type="SMART" id="SM00299">
    <property type="entry name" value="CLH"/>
    <property type="match status" value="2"/>
</dbReference>
<feature type="repeat" description="CHCR" evidence="5">
    <location>
        <begin position="499"/>
        <end position="628"/>
    </location>
</feature>
<keyword evidence="7" id="KW-0812">Transmembrane</keyword>
<dbReference type="PROSITE" id="PS50236">
    <property type="entry name" value="CHCR"/>
    <property type="match status" value="2"/>
</dbReference>
<dbReference type="Pfam" id="PF00637">
    <property type="entry name" value="Clathrin"/>
    <property type="match status" value="2"/>
</dbReference>
<dbReference type="InterPro" id="IPR000547">
    <property type="entry name" value="Clathrin_H-chain/VPS_repeat"/>
</dbReference>
<protein>
    <recommendedName>
        <fullName evidence="8">Clathrin heavy chain linker core motif domain-containing protein</fullName>
    </recommendedName>
</protein>
<feature type="repeat" description="CHCR" evidence="5">
    <location>
        <begin position="423"/>
        <end position="496"/>
    </location>
</feature>
<feature type="transmembrane region" description="Helical" evidence="7">
    <location>
        <begin position="595"/>
        <end position="617"/>
    </location>
</feature>
<evidence type="ECO:0000256" key="3">
    <source>
        <dbReference type="ARBA" id="ARBA00023136"/>
    </source>
</evidence>
<dbReference type="SUPFAM" id="SSF50989">
    <property type="entry name" value="Clathrin heavy-chain terminal domain"/>
    <property type="match status" value="1"/>
</dbReference>
<keyword evidence="3 7" id="KW-0472">Membrane</keyword>
<comment type="caution">
    <text evidence="9">The sequence shown here is derived from an EMBL/GenBank/DDBJ whole genome shotgun (WGS) entry which is preliminary data.</text>
</comment>
<dbReference type="Proteomes" id="UP001434883">
    <property type="component" value="Unassembled WGS sequence"/>
</dbReference>
<evidence type="ECO:0000256" key="4">
    <source>
        <dbReference type="ARBA" id="ARBA00023329"/>
    </source>
</evidence>
<sequence length="628" mass="71257">LRRSSRNHHGSDPAYPLPGAPAGMRRILQNLGINPANIGFSTLTMESDKFICVREKVGEQAQVVIIDMADPNNPIRRPISADSAIMNPASKVIALKAAKTLQIFNIEMKSKMKAHTMTDDVTFWKWISLNTVALVTDNAVYHWSMEGDSQPIKVFDRHSSLAGCQIINYRTDAKQKWLLLIGISAQYGYIHLYDLETGTCIYMNRISGETIFVTAPHEPTAGIIGVNRKGQVRHTQLSMLHMRTVLSVCVEEENIIPYITNVLQNPDLALRMAVRNNLAGAEELFARKFNTLFAAGNYSEAAKVAANAPKGILRTPDTIRRFQSVPAQPGQTSPLLQYFGILLDQGQLNKFESLELCRPVLQQGRKQLLEKWLKEDKLECSEELGDLVKSVDPTLALSVYLRANVPSKVIQCFAETGQFQKIVLYAKKLCEKAGLLQRALEHYTDLYDIKRAVVHTHLLNPEWLVNFFGSLSVEDSLECLRAMLSANIRQNLQICVQVASKYHEQLTTQSLTELFESFKSFEGLFYFLGSIVNFSQDPEVHFKYIQAACKTGQIKEVERICRESNCYDPERVKNFLKVGIRRSISFLGHKCEMPFYASMICCFNFNYFCLMCVRWSLRFPAWITRKHI</sequence>
<feature type="non-terminal residue" evidence="9">
    <location>
        <position position="1"/>
    </location>
</feature>
<feature type="region of interest" description="Disordered" evidence="6">
    <location>
        <begin position="1"/>
        <end position="20"/>
    </location>
</feature>
<dbReference type="Gene3D" id="2.130.10.110">
    <property type="entry name" value="Clathrin heavy-chain terminal domain"/>
    <property type="match status" value="1"/>
</dbReference>
<name>A0ABV0QKQ3_9TELE</name>
<accession>A0ABV0QKQ3</accession>
<dbReference type="Pfam" id="PF09268">
    <property type="entry name" value="Clathrin-link"/>
    <property type="match status" value="1"/>
</dbReference>
<comment type="subcellular location">
    <subcellularLocation>
        <location evidence="1">Cytoplasmic vesicle membrane</location>
        <topology evidence="1">Peripheral membrane protein</topology>
        <orientation evidence="1">Cytoplasmic side</orientation>
    </subcellularLocation>
</comment>
<keyword evidence="10" id="KW-1185">Reference proteome</keyword>